<accession>A0A0G4H7B0</accession>
<evidence type="ECO:0000256" key="4">
    <source>
        <dbReference type="ARBA" id="ARBA00022989"/>
    </source>
</evidence>
<evidence type="ECO:0000256" key="2">
    <source>
        <dbReference type="ARBA" id="ARBA00022448"/>
    </source>
</evidence>
<dbReference type="Gene3D" id="1.20.1080.10">
    <property type="entry name" value="Glycerol uptake facilitator protein"/>
    <property type="match status" value="1"/>
</dbReference>
<organism evidence="8">
    <name type="scientific">Chromera velia CCMP2878</name>
    <dbReference type="NCBI Taxonomy" id="1169474"/>
    <lineage>
        <taxon>Eukaryota</taxon>
        <taxon>Sar</taxon>
        <taxon>Alveolata</taxon>
        <taxon>Colpodellida</taxon>
        <taxon>Chromeraceae</taxon>
        <taxon>Chromera</taxon>
    </lineage>
</organism>
<dbReference type="GO" id="GO:0015267">
    <property type="term" value="F:channel activity"/>
    <property type="evidence" value="ECO:0007669"/>
    <property type="project" value="InterPro"/>
</dbReference>
<keyword evidence="4 7" id="KW-1133">Transmembrane helix</keyword>
<feature type="transmembrane region" description="Helical" evidence="7">
    <location>
        <begin position="119"/>
        <end position="137"/>
    </location>
</feature>
<dbReference type="PROSITE" id="PS00221">
    <property type="entry name" value="MIP"/>
    <property type="match status" value="1"/>
</dbReference>
<evidence type="ECO:0000256" key="3">
    <source>
        <dbReference type="ARBA" id="ARBA00022692"/>
    </source>
</evidence>
<gene>
    <name evidence="8" type="ORF">Cvel_25008</name>
</gene>
<comment type="similarity">
    <text evidence="6">Belongs to the MIP/aquaporin (TC 1.A.8) family.</text>
</comment>
<dbReference type="GO" id="GO:0016020">
    <property type="term" value="C:membrane"/>
    <property type="evidence" value="ECO:0007669"/>
    <property type="project" value="UniProtKB-SubCell"/>
</dbReference>
<dbReference type="PANTHER" id="PTHR45724:SF13">
    <property type="entry name" value="AQUAPORIN NIP1-1-RELATED"/>
    <property type="match status" value="1"/>
</dbReference>
<dbReference type="SUPFAM" id="SSF81338">
    <property type="entry name" value="Aquaporin-like"/>
    <property type="match status" value="1"/>
</dbReference>
<comment type="subcellular location">
    <subcellularLocation>
        <location evidence="1">Membrane</location>
        <topology evidence="1">Multi-pass membrane protein</topology>
    </subcellularLocation>
</comment>
<dbReference type="InterPro" id="IPR022357">
    <property type="entry name" value="MIP_CS"/>
</dbReference>
<feature type="transmembrane region" description="Helical" evidence="7">
    <location>
        <begin position="7"/>
        <end position="27"/>
    </location>
</feature>
<dbReference type="InterPro" id="IPR034294">
    <property type="entry name" value="Aquaporin_transptr"/>
</dbReference>
<keyword evidence="2 6" id="KW-0813">Transport</keyword>
<evidence type="ECO:0000256" key="7">
    <source>
        <dbReference type="SAM" id="Phobius"/>
    </source>
</evidence>
<reference evidence="8" key="1">
    <citation type="submission" date="2014-11" db="EMBL/GenBank/DDBJ databases">
        <authorList>
            <person name="Otto D Thomas"/>
            <person name="Naeem Raeece"/>
        </authorList>
    </citation>
    <scope>NUCLEOTIDE SEQUENCE</scope>
</reference>
<feature type="transmembrane region" description="Helical" evidence="7">
    <location>
        <begin position="39"/>
        <end position="59"/>
    </location>
</feature>
<dbReference type="Pfam" id="PF00230">
    <property type="entry name" value="MIP"/>
    <property type="match status" value="1"/>
</dbReference>
<dbReference type="PANTHER" id="PTHR45724">
    <property type="entry name" value="AQUAPORIN NIP2-1"/>
    <property type="match status" value="1"/>
</dbReference>
<evidence type="ECO:0000256" key="5">
    <source>
        <dbReference type="ARBA" id="ARBA00023136"/>
    </source>
</evidence>
<feature type="transmembrane region" description="Helical" evidence="7">
    <location>
        <begin position="80"/>
        <end position="99"/>
    </location>
</feature>
<dbReference type="InterPro" id="IPR000425">
    <property type="entry name" value="MIP"/>
</dbReference>
<evidence type="ECO:0008006" key="9">
    <source>
        <dbReference type="Google" id="ProtNLM"/>
    </source>
</evidence>
<keyword evidence="5 7" id="KW-0472">Membrane</keyword>
<feature type="transmembrane region" description="Helical" evidence="7">
    <location>
        <begin position="201"/>
        <end position="222"/>
    </location>
</feature>
<feature type="transmembrane region" description="Helical" evidence="7">
    <location>
        <begin position="149"/>
        <end position="172"/>
    </location>
</feature>
<dbReference type="VEuPathDB" id="CryptoDB:Cvel_25008"/>
<dbReference type="EMBL" id="CDMZ01001953">
    <property type="protein sequence ID" value="CEM39749.1"/>
    <property type="molecule type" value="Genomic_DNA"/>
</dbReference>
<dbReference type="PhylomeDB" id="A0A0G4H7B0"/>
<evidence type="ECO:0000256" key="1">
    <source>
        <dbReference type="ARBA" id="ARBA00004141"/>
    </source>
</evidence>
<protein>
    <recommendedName>
        <fullName evidence="9">Aquaporin</fullName>
    </recommendedName>
</protein>
<sequence length="255" mass="27087">MGACTNFDVYAGEVIGTFFLVFSVSLIRDLGDPATAPLAVFFVLTALIFALGFVSGSQFNPAVTLSIFLSGRNLMRCHHLMKYIVSQVIGSVLGGLLSWVCVGKISTLRPGAETNMREIATVEVVFSALLCFVTLSVATTETQKDNHYFGLAVAAVMGASVLIAGPITGGLLNPAAFLGLNGVNWLVSLAGLTSETFQQELIWAACYVGLPFMGAFIAAGLFRISRPQEFGQQPLADPLQGLITPQSQQQTQDAQ</sequence>
<dbReference type="InterPro" id="IPR023271">
    <property type="entry name" value="Aquaporin-like"/>
</dbReference>
<evidence type="ECO:0000256" key="6">
    <source>
        <dbReference type="RuleBase" id="RU000477"/>
    </source>
</evidence>
<dbReference type="PRINTS" id="PR00783">
    <property type="entry name" value="MINTRINSICP"/>
</dbReference>
<keyword evidence="3 6" id="KW-0812">Transmembrane</keyword>
<evidence type="ECO:0000313" key="8">
    <source>
        <dbReference type="EMBL" id="CEM39749.1"/>
    </source>
</evidence>
<proteinExistence type="inferred from homology"/>
<dbReference type="AlphaFoldDB" id="A0A0G4H7B0"/>
<name>A0A0G4H7B0_9ALVE</name>